<evidence type="ECO:0000313" key="5">
    <source>
        <dbReference type="Proteomes" id="UP001549099"/>
    </source>
</evidence>
<keyword evidence="1" id="KW-0479">Metal-binding</keyword>
<evidence type="ECO:0000313" key="4">
    <source>
        <dbReference type="EMBL" id="MET3576836.1"/>
    </source>
</evidence>
<evidence type="ECO:0000256" key="1">
    <source>
        <dbReference type="ARBA" id="ARBA00022723"/>
    </source>
</evidence>
<name>A0ABV2GEX4_9BACL</name>
<dbReference type="PANTHER" id="PTHR31302:SF31">
    <property type="entry name" value="PHOSPHODIESTERASE YAEI"/>
    <property type="match status" value="1"/>
</dbReference>
<dbReference type="EMBL" id="JBEPLW010000036">
    <property type="protein sequence ID" value="MET3576836.1"/>
    <property type="molecule type" value="Genomic_DNA"/>
</dbReference>
<dbReference type="RefSeq" id="WP_354199244.1">
    <property type="nucleotide sequence ID" value="NZ_JBEPLW010000036.1"/>
</dbReference>
<evidence type="ECO:0000259" key="3">
    <source>
        <dbReference type="Pfam" id="PF00149"/>
    </source>
</evidence>
<keyword evidence="2" id="KW-0378">Hydrolase</keyword>
<accession>A0ABV2GEX4</accession>
<feature type="domain" description="Calcineurin-like phosphoesterase" evidence="3">
    <location>
        <begin position="46"/>
        <end position="216"/>
    </location>
</feature>
<dbReference type="InterPro" id="IPR004843">
    <property type="entry name" value="Calcineurin-like_PHP"/>
</dbReference>
<reference evidence="4 5" key="1">
    <citation type="submission" date="2024-06" db="EMBL/GenBank/DDBJ databases">
        <title>Genomic Encyclopedia of Type Strains, Phase IV (KMG-IV): sequencing the most valuable type-strain genomes for metagenomic binning, comparative biology and taxonomic classification.</title>
        <authorList>
            <person name="Goeker M."/>
        </authorList>
    </citation>
    <scope>NUCLEOTIDE SEQUENCE [LARGE SCALE GENOMIC DNA]</scope>
    <source>
        <strain evidence="4 5">DSM 26128</strain>
    </source>
</reference>
<proteinExistence type="predicted"/>
<dbReference type="Proteomes" id="UP001549099">
    <property type="component" value="Unassembled WGS sequence"/>
</dbReference>
<dbReference type="InterPro" id="IPR029052">
    <property type="entry name" value="Metallo-depent_PP-like"/>
</dbReference>
<dbReference type="SUPFAM" id="SSF56300">
    <property type="entry name" value="Metallo-dependent phosphatases"/>
    <property type="match status" value="1"/>
</dbReference>
<organism evidence="4 5">
    <name type="scientific">Bhargavaea ullalensis</name>
    <dbReference type="NCBI Taxonomy" id="1265685"/>
    <lineage>
        <taxon>Bacteria</taxon>
        <taxon>Bacillati</taxon>
        <taxon>Bacillota</taxon>
        <taxon>Bacilli</taxon>
        <taxon>Bacillales</taxon>
        <taxon>Caryophanaceae</taxon>
        <taxon>Bhargavaea</taxon>
    </lineage>
</organism>
<protein>
    <submittedName>
        <fullName evidence="4">MPP superfamily phosphohydrolase</fullName>
    </submittedName>
</protein>
<dbReference type="Pfam" id="PF00149">
    <property type="entry name" value="Metallophos"/>
    <property type="match status" value="1"/>
</dbReference>
<evidence type="ECO:0000256" key="2">
    <source>
        <dbReference type="ARBA" id="ARBA00022801"/>
    </source>
</evidence>
<comment type="caution">
    <text evidence="4">The sequence shown here is derived from an EMBL/GenBank/DDBJ whole genome shotgun (WGS) entry which is preliminary data.</text>
</comment>
<dbReference type="PANTHER" id="PTHR31302">
    <property type="entry name" value="TRANSMEMBRANE PROTEIN WITH METALLOPHOSPHOESTERASE DOMAIN-RELATED"/>
    <property type="match status" value="1"/>
</dbReference>
<sequence>MKLKKTLVLLAAVLAVSVFLYWDNGRLTVTRHTIADSRLPEALDGLRIVQLSDVHDSEFGKAQEDLVEAVRKERPDCIFITGDFIDSNRFDLKKSMAMIPGLTGIADVFYVTGNHEAASNEVGAVTGALSDAGVHVLRNESVMVGRGDGRFAVTGIDDPLMGAGGAGEDAHAAEALVEAAAGIPEDVYQVLLAHRPEQLDLYAEAGVPLAFSGHAHGGQVRLPFIGGLIAPGQGWLPDLTSGVHEQGGTRIVISRGLGNSIVPLRVLNPPEIVSVTLRREG</sequence>
<dbReference type="Gene3D" id="3.60.21.10">
    <property type="match status" value="1"/>
</dbReference>
<gene>
    <name evidence="4" type="ORF">ABID49_002768</name>
</gene>
<dbReference type="InterPro" id="IPR051158">
    <property type="entry name" value="Metallophosphoesterase_sf"/>
</dbReference>
<keyword evidence="5" id="KW-1185">Reference proteome</keyword>